<name>U3A575_VIBPR</name>
<proteinExistence type="predicted"/>
<protein>
    <submittedName>
        <fullName evidence="1">Uncharacterized protein</fullName>
    </submittedName>
</protein>
<organism evidence="1 2">
    <name type="scientific">Vibrio proteolyticus NBRC 13287</name>
    <dbReference type="NCBI Taxonomy" id="1219065"/>
    <lineage>
        <taxon>Bacteria</taxon>
        <taxon>Pseudomonadati</taxon>
        <taxon>Pseudomonadota</taxon>
        <taxon>Gammaproteobacteria</taxon>
        <taxon>Vibrionales</taxon>
        <taxon>Vibrionaceae</taxon>
        <taxon>Vibrio</taxon>
    </lineage>
</organism>
<reference evidence="1 2" key="1">
    <citation type="submission" date="2013-09" db="EMBL/GenBank/DDBJ databases">
        <title>Whole genome shotgun sequence of Vibrio proteolyticus NBRC 13287.</title>
        <authorList>
            <person name="Isaki S."/>
            <person name="Hosoyama A."/>
            <person name="Numata M."/>
            <person name="Hashimoto M."/>
            <person name="Hosoyama Y."/>
            <person name="Tsuchikane K."/>
            <person name="Noguchi M."/>
            <person name="Hirakata S."/>
            <person name="Ichikawa N."/>
            <person name="Ohji S."/>
            <person name="Yamazoe A."/>
            <person name="Fujita N."/>
        </authorList>
    </citation>
    <scope>NUCLEOTIDE SEQUENCE [LARGE SCALE GENOMIC DNA]</scope>
    <source>
        <strain evidence="1 2">NBRC 13287</strain>
    </source>
</reference>
<dbReference type="Proteomes" id="UP000016570">
    <property type="component" value="Unassembled WGS sequence"/>
</dbReference>
<dbReference type="STRING" id="1219065.VPR01S_20_00150"/>
<accession>U3A575</accession>
<dbReference type="EMBL" id="BATJ01000020">
    <property type="protein sequence ID" value="GAD68835.1"/>
    <property type="molecule type" value="Genomic_DNA"/>
</dbReference>
<dbReference type="AlphaFoldDB" id="U3A575"/>
<keyword evidence="2" id="KW-1185">Reference proteome</keyword>
<evidence type="ECO:0000313" key="2">
    <source>
        <dbReference type="Proteomes" id="UP000016570"/>
    </source>
</evidence>
<evidence type="ECO:0000313" key="1">
    <source>
        <dbReference type="EMBL" id="GAD68835.1"/>
    </source>
</evidence>
<dbReference type="RefSeq" id="WP_021706803.1">
    <property type="nucleotide sequence ID" value="NZ_BATJ01000020.1"/>
</dbReference>
<sequence>MNSRPSKEDVVVIYRPYITKNGKRIYRKNGGMWRLEIPASQYK</sequence>
<gene>
    <name evidence="1" type="ORF">VPR01S_20_00150</name>
</gene>
<comment type="caution">
    <text evidence="1">The sequence shown here is derived from an EMBL/GenBank/DDBJ whole genome shotgun (WGS) entry which is preliminary data.</text>
</comment>